<keyword evidence="2" id="KW-1185">Reference proteome</keyword>
<gene>
    <name evidence="1" type="ORF">FPANT_5885</name>
</gene>
<dbReference type="AlphaFoldDB" id="A0A8H5LFC9"/>
<organism evidence="1 2">
    <name type="scientific">Fusarium pseudoanthophilum</name>
    <dbReference type="NCBI Taxonomy" id="48495"/>
    <lineage>
        <taxon>Eukaryota</taxon>
        <taxon>Fungi</taxon>
        <taxon>Dikarya</taxon>
        <taxon>Ascomycota</taxon>
        <taxon>Pezizomycotina</taxon>
        <taxon>Sordariomycetes</taxon>
        <taxon>Hypocreomycetidae</taxon>
        <taxon>Hypocreales</taxon>
        <taxon>Nectriaceae</taxon>
        <taxon>Fusarium</taxon>
        <taxon>Fusarium fujikuroi species complex</taxon>
    </lineage>
</organism>
<dbReference type="EMBL" id="JAAOAR010000284">
    <property type="protein sequence ID" value="KAF5590854.1"/>
    <property type="molecule type" value="Genomic_DNA"/>
</dbReference>
<name>A0A8H5LFC9_9HYPO</name>
<protein>
    <submittedName>
        <fullName evidence="1">Uncharacterized protein</fullName>
    </submittedName>
</protein>
<sequence length="869" mass="99823">MSFGFGVGDFIAVGELCWKIYTRVYKVSRDAPEELRALIQELGNLSNTVNLLNEEVQDQEEWMKRAGERRLEYTCKVMGQVKATLQKMDQLADKYAELGKGGGLEGSRRPFRIQWNRVKFAFEVSSINELRAKLDELRNLMIGHRISPENPLLNAPLDDEDRAELSAAFLRSSEIGDRPWASIGIDDWLHAGKWWLLKARSEFDHMTQGYFDTIEAYINLLKACWILTDMVSIHPQRTHLGASNDRRNDDIRNLSQIAKTSLENFPVVDFKLQDLADDTMKIWPQAPPSSPIRSLQQFGIGRDNLSWQTSNREVVFQCFVEIRYRAEEDFEYTWEECFLLVGMPQEGFYLDLAVRGFSAQSIWKLRFEPVDNYDIGSPVRSDRLAILLRAIVDDLAKIGDKDKYQSREFLAKDCLNISMPLGTFVWKLICWHCDKFADFKSLLEGFNPAEPLRDSLLQTAFLRLDRDFLDQVMQLRRDENGWHPRDVLVMVEAALSSDDVGYLLWIFDTVAASVLSEQQTAISQVVYRSKQLEHIDAMMQVVDPRPADVAATLAWFLGSSDEQGFTDFLHIVHSHGVDFSSNIADDVNFLNFCTTFVAGCCRLIESQCSDILGLYIDSLRELGIRFHRNEGRKNTESSQLAILPALASPDSSFLRVLLEREVVQADVPPFILEYESEDPISEMEVTELAQYPPPLMPHWPLYLAIVLVCDTEFLRLICQHGASLQQEIKSTQDNESEVQGIIERISNLSSLEDARLEYMEALWFCHNLIQVGMKGRKHEDLNSIFATHDTPDHEEAWRCMEGLLYRDSFFLSCSFLCHESLKGSLKGLPGACSELISRYTEYPEHYSKHLRTQTSWDIWRRDALKILTR</sequence>
<proteinExistence type="predicted"/>
<evidence type="ECO:0000313" key="1">
    <source>
        <dbReference type="EMBL" id="KAF5590854.1"/>
    </source>
</evidence>
<dbReference type="Proteomes" id="UP000544095">
    <property type="component" value="Unassembled WGS sequence"/>
</dbReference>
<comment type="caution">
    <text evidence="1">The sequence shown here is derived from an EMBL/GenBank/DDBJ whole genome shotgun (WGS) entry which is preliminary data.</text>
</comment>
<accession>A0A8H5LFC9</accession>
<reference evidence="1 2" key="1">
    <citation type="submission" date="2020-05" db="EMBL/GenBank/DDBJ databases">
        <title>Identification and distribution of gene clusters putatively required for synthesis of sphingolipid metabolism inhibitors in phylogenetically diverse species of the filamentous fungus Fusarium.</title>
        <authorList>
            <person name="Kim H.-S."/>
            <person name="Busman M."/>
            <person name="Brown D.W."/>
            <person name="Divon H."/>
            <person name="Uhlig S."/>
            <person name="Proctor R.H."/>
        </authorList>
    </citation>
    <scope>NUCLEOTIDE SEQUENCE [LARGE SCALE GENOMIC DNA]</scope>
    <source>
        <strain evidence="1 2">NRRL 25211</strain>
    </source>
</reference>
<evidence type="ECO:0000313" key="2">
    <source>
        <dbReference type="Proteomes" id="UP000544095"/>
    </source>
</evidence>